<feature type="domain" description="Aminotransferase class I/classII large" evidence="6">
    <location>
        <begin position="39"/>
        <end position="370"/>
    </location>
</feature>
<evidence type="ECO:0000256" key="1">
    <source>
        <dbReference type="ARBA" id="ARBA00001933"/>
    </source>
</evidence>
<accession>A0A6L5YCK9</accession>
<dbReference type="InterPro" id="IPR015424">
    <property type="entry name" value="PyrdxlP-dep_Trfase"/>
</dbReference>
<organism evidence="7 8">
    <name type="scientific">Pyramidobacter porci</name>
    <dbReference type="NCBI Taxonomy" id="2605789"/>
    <lineage>
        <taxon>Bacteria</taxon>
        <taxon>Thermotogati</taxon>
        <taxon>Synergistota</taxon>
        <taxon>Synergistia</taxon>
        <taxon>Synergistales</taxon>
        <taxon>Dethiosulfovibrionaceae</taxon>
        <taxon>Pyramidobacter</taxon>
    </lineage>
</organism>
<dbReference type="Pfam" id="PF00155">
    <property type="entry name" value="Aminotran_1_2"/>
    <property type="match status" value="1"/>
</dbReference>
<name>A0A6L5YCK9_9BACT</name>
<proteinExistence type="inferred from homology"/>
<dbReference type="Proteomes" id="UP000473699">
    <property type="component" value="Unassembled WGS sequence"/>
</dbReference>
<dbReference type="InterPro" id="IPR004839">
    <property type="entry name" value="Aminotransferase_I/II_large"/>
</dbReference>
<dbReference type="InterPro" id="IPR015421">
    <property type="entry name" value="PyrdxlP-dep_Trfase_major"/>
</dbReference>
<dbReference type="EMBL" id="VUNH01000007">
    <property type="protein sequence ID" value="MST55788.1"/>
    <property type="molecule type" value="Genomic_DNA"/>
</dbReference>
<comment type="cofactor">
    <cofactor evidence="1">
        <name>pyridoxal 5'-phosphate</name>
        <dbReference type="ChEBI" id="CHEBI:597326"/>
    </cofactor>
</comment>
<evidence type="ECO:0000313" key="7">
    <source>
        <dbReference type="EMBL" id="MST55788.1"/>
    </source>
</evidence>
<dbReference type="AlphaFoldDB" id="A0A6L5YCK9"/>
<comment type="caution">
    <text evidence="7">The sequence shown here is derived from an EMBL/GenBank/DDBJ whole genome shotgun (WGS) entry which is preliminary data.</text>
</comment>
<dbReference type="GO" id="GO:0008483">
    <property type="term" value="F:transaminase activity"/>
    <property type="evidence" value="ECO:0007669"/>
    <property type="project" value="UniProtKB-KW"/>
</dbReference>
<keyword evidence="3 7" id="KW-0032">Aminotransferase</keyword>
<dbReference type="CDD" id="cd00609">
    <property type="entry name" value="AAT_like"/>
    <property type="match status" value="1"/>
</dbReference>
<dbReference type="Gene3D" id="3.40.640.10">
    <property type="entry name" value="Type I PLP-dependent aspartate aminotransferase-like (Major domain)"/>
    <property type="match status" value="1"/>
</dbReference>
<protein>
    <submittedName>
        <fullName evidence="7">Aminotransferase class I/II-fold pyridoxal phosphate-dependent enzyme</fullName>
    </submittedName>
</protein>
<dbReference type="RefSeq" id="WP_154528883.1">
    <property type="nucleotide sequence ID" value="NZ_VUNH01000007.1"/>
</dbReference>
<dbReference type="GO" id="GO:0006520">
    <property type="term" value="P:amino acid metabolic process"/>
    <property type="evidence" value="ECO:0007669"/>
    <property type="project" value="InterPro"/>
</dbReference>
<dbReference type="GO" id="GO:0030170">
    <property type="term" value="F:pyridoxal phosphate binding"/>
    <property type="evidence" value="ECO:0007669"/>
    <property type="project" value="InterPro"/>
</dbReference>
<evidence type="ECO:0000256" key="5">
    <source>
        <dbReference type="ARBA" id="ARBA00022898"/>
    </source>
</evidence>
<keyword evidence="5" id="KW-0663">Pyridoxal phosphate</keyword>
<dbReference type="Gene3D" id="3.90.1150.10">
    <property type="entry name" value="Aspartate Aminotransferase, domain 1"/>
    <property type="match status" value="1"/>
</dbReference>
<evidence type="ECO:0000256" key="2">
    <source>
        <dbReference type="ARBA" id="ARBA00007441"/>
    </source>
</evidence>
<dbReference type="InterPro" id="IPR015422">
    <property type="entry name" value="PyrdxlP-dep_Trfase_small"/>
</dbReference>
<keyword evidence="4 7" id="KW-0808">Transferase</keyword>
<reference evidence="7 8" key="1">
    <citation type="submission" date="2019-08" db="EMBL/GenBank/DDBJ databases">
        <title>In-depth cultivation of the pig gut microbiome towards novel bacterial diversity and tailored functional studies.</title>
        <authorList>
            <person name="Wylensek D."/>
            <person name="Hitch T.C.A."/>
            <person name="Clavel T."/>
        </authorList>
    </citation>
    <scope>NUCLEOTIDE SEQUENCE [LARGE SCALE GENOMIC DNA]</scope>
    <source>
        <strain evidence="7 8">SM-530-WT-4B</strain>
    </source>
</reference>
<sequence>MIALHEKTRRISQCSFGGGIRDIADACNKLEKKGMKTFHFEIGEPDFDSPEAAKEACKRALDENKTHYTSTYGIEELRSAISEHEARKGYTLDPNNLVVTCGAEEALMTLMLALLDIGDEIVLFTPCYLAYREEALFAGAVPVEVPAKLGEHYGIDMDKLKAAVTDKTRMILLNTPNNPSGCVVSREDMDKLVEFVKGKNIWLVADECYSEIIYAKKHVSPLDYPEIADQTIIVSSSSKTFAMTGWRIGYAYVPHDVVAMLAKAHLMTTSCACAFGQIGAAAAFRDCKTFTREKVARFKERRNVVIEALKKCPGADFPSPEGAFYVLPSIEKLNMKPLDFAMGLMNKYGVAVVPSDSFGIKNHVRIAYTVGIDTIRSGMEYFVKYYNECLEAARK</sequence>
<evidence type="ECO:0000313" key="8">
    <source>
        <dbReference type="Proteomes" id="UP000473699"/>
    </source>
</evidence>
<evidence type="ECO:0000259" key="6">
    <source>
        <dbReference type="Pfam" id="PF00155"/>
    </source>
</evidence>
<dbReference type="PANTHER" id="PTHR46383">
    <property type="entry name" value="ASPARTATE AMINOTRANSFERASE"/>
    <property type="match status" value="1"/>
</dbReference>
<dbReference type="InterPro" id="IPR050596">
    <property type="entry name" value="AspAT/PAT-like"/>
</dbReference>
<comment type="similarity">
    <text evidence="2">Belongs to the class-I pyridoxal-phosphate-dependent aminotransferase family.</text>
</comment>
<gene>
    <name evidence="7" type="ORF">FYJ74_07050</name>
</gene>
<dbReference type="SUPFAM" id="SSF53383">
    <property type="entry name" value="PLP-dependent transferases"/>
    <property type="match status" value="1"/>
</dbReference>
<evidence type="ECO:0000256" key="3">
    <source>
        <dbReference type="ARBA" id="ARBA00022576"/>
    </source>
</evidence>
<dbReference type="FunFam" id="3.40.640.10:FF:000033">
    <property type="entry name" value="Aspartate aminotransferase"/>
    <property type="match status" value="1"/>
</dbReference>
<keyword evidence="8" id="KW-1185">Reference proteome</keyword>
<evidence type="ECO:0000256" key="4">
    <source>
        <dbReference type="ARBA" id="ARBA00022679"/>
    </source>
</evidence>
<dbReference type="PANTHER" id="PTHR46383:SF1">
    <property type="entry name" value="ASPARTATE AMINOTRANSFERASE"/>
    <property type="match status" value="1"/>
</dbReference>